<keyword evidence="2" id="KW-0479">Metal-binding</keyword>
<dbReference type="EC" id="3.7.1.5" evidence="4"/>
<dbReference type="InterPro" id="IPR011234">
    <property type="entry name" value="Fumarylacetoacetase-like_C"/>
</dbReference>
<sequence>MRLATVRVEGRTQAAAVDDESVHLLPFPDLGSLLAGGGDVSDWRYHALDERSLSGVEMAPVVMPDAMYAVGLNFRSHILEMGRELPSRPTIFTKHRSTLIGAHDAISLDDASERWDYEAELAVVVGRAARRVTVAEATEVIAGYCVTNDVTARDWQNHGSQWTPGKNFEGTAPLGPVLTTRAAVTDLGDRILSCHVDGQRVQRAPLSDLLFGPPEVVAYLSTFVTLRPGDVIAMGTPAGVAAGGGGPWLRRGSELRTEVEGLGACRNLCATSAPS</sequence>
<evidence type="ECO:0000259" key="3">
    <source>
        <dbReference type="Pfam" id="PF01557"/>
    </source>
</evidence>
<dbReference type="EMBL" id="JAUTAN010000001">
    <property type="protein sequence ID" value="MDQ1105712.1"/>
    <property type="molecule type" value="Genomic_DNA"/>
</dbReference>
<dbReference type="AlphaFoldDB" id="A0AAJ1X4L2"/>
<dbReference type="GO" id="GO:0046872">
    <property type="term" value="F:metal ion binding"/>
    <property type="evidence" value="ECO:0007669"/>
    <property type="project" value="UniProtKB-KW"/>
</dbReference>
<evidence type="ECO:0000313" key="5">
    <source>
        <dbReference type="Proteomes" id="UP001239215"/>
    </source>
</evidence>
<dbReference type="SUPFAM" id="SSF56529">
    <property type="entry name" value="FAH"/>
    <property type="match status" value="1"/>
</dbReference>
<dbReference type="PANTHER" id="PTHR42796:SF4">
    <property type="entry name" value="FUMARYLACETOACETATE HYDROLASE DOMAIN-CONTAINING PROTEIN 2A"/>
    <property type="match status" value="1"/>
</dbReference>
<comment type="similarity">
    <text evidence="1">Belongs to the FAH family.</text>
</comment>
<gene>
    <name evidence="4" type="ORF">QE405_002996</name>
</gene>
<dbReference type="PANTHER" id="PTHR42796">
    <property type="entry name" value="FUMARYLACETOACETATE HYDROLASE DOMAIN-CONTAINING PROTEIN 2A-RELATED"/>
    <property type="match status" value="1"/>
</dbReference>
<dbReference type="Pfam" id="PF01557">
    <property type="entry name" value="FAA_hydrolase"/>
    <property type="match status" value="1"/>
</dbReference>
<comment type="caution">
    <text evidence="4">The sequence shown here is derived from an EMBL/GenBank/DDBJ whole genome shotgun (WGS) entry which is preliminary data.</text>
</comment>
<evidence type="ECO:0000256" key="1">
    <source>
        <dbReference type="ARBA" id="ARBA00010211"/>
    </source>
</evidence>
<reference evidence="4" key="1">
    <citation type="submission" date="2023-07" db="EMBL/GenBank/DDBJ databases">
        <title>Functional and genomic diversity of the sorghum phyllosphere microbiome.</title>
        <authorList>
            <person name="Shade A."/>
        </authorList>
    </citation>
    <scope>NUCLEOTIDE SEQUENCE</scope>
    <source>
        <strain evidence="4">SORGH_AS_1067</strain>
    </source>
</reference>
<organism evidence="4 5">
    <name type="scientific">Nocardioides zeae</name>
    <dbReference type="NCBI Taxonomy" id="1457234"/>
    <lineage>
        <taxon>Bacteria</taxon>
        <taxon>Bacillati</taxon>
        <taxon>Actinomycetota</taxon>
        <taxon>Actinomycetes</taxon>
        <taxon>Propionibacteriales</taxon>
        <taxon>Nocardioidaceae</taxon>
        <taxon>Nocardioides</taxon>
    </lineage>
</organism>
<accession>A0AAJ1X4L2</accession>
<feature type="domain" description="Fumarylacetoacetase-like C-terminal" evidence="3">
    <location>
        <begin position="67"/>
        <end position="267"/>
    </location>
</feature>
<protein>
    <submittedName>
        <fullName evidence="4">Acylpyruvate hydrolase</fullName>
        <ecNumber evidence="4">3.7.1.5</ecNumber>
    </submittedName>
</protein>
<evidence type="ECO:0000313" key="4">
    <source>
        <dbReference type="EMBL" id="MDQ1105712.1"/>
    </source>
</evidence>
<name>A0AAJ1X4L2_9ACTN</name>
<dbReference type="InterPro" id="IPR036663">
    <property type="entry name" value="Fumarylacetoacetase_C_sf"/>
</dbReference>
<keyword evidence="4" id="KW-0378">Hydrolase</keyword>
<dbReference type="InterPro" id="IPR051121">
    <property type="entry name" value="FAH"/>
</dbReference>
<evidence type="ECO:0000256" key="2">
    <source>
        <dbReference type="ARBA" id="ARBA00022723"/>
    </source>
</evidence>
<dbReference type="Gene3D" id="3.90.850.10">
    <property type="entry name" value="Fumarylacetoacetase-like, C-terminal domain"/>
    <property type="match status" value="1"/>
</dbReference>
<proteinExistence type="inferred from homology"/>
<dbReference type="GO" id="GO:0047621">
    <property type="term" value="F:acylpyruvate hydrolase activity"/>
    <property type="evidence" value="ECO:0007669"/>
    <property type="project" value="UniProtKB-EC"/>
</dbReference>
<dbReference type="Proteomes" id="UP001239215">
    <property type="component" value="Unassembled WGS sequence"/>
</dbReference>
<dbReference type="GO" id="GO:0044281">
    <property type="term" value="P:small molecule metabolic process"/>
    <property type="evidence" value="ECO:0007669"/>
    <property type="project" value="UniProtKB-ARBA"/>
</dbReference>
<dbReference type="RefSeq" id="WP_307202211.1">
    <property type="nucleotide sequence ID" value="NZ_JAUTAN010000001.1"/>
</dbReference>